<evidence type="ECO:0000256" key="1">
    <source>
        <dbReference type="ARBA" id="ARBA00022801"/>
    </source>
</evidence>
<feature type="active site" description="Proton donor" evidence="3">
    <location>
        <position position="318"/>
    </location>
</feature>
<name>A0A2Z5JNU4_STRAR</name>
<dbReference type="Gene3D" id="1.20.58.460">
    <property type="entry name" value="Hyaluronidase post-catalytic domain-like"/>
    <property type="match status" value="1"/>
</dbReference>
<dbReference type="Gene3D" id="3.20.20.80">
    <property type="entry name" value="Glycosidases"/>
    <property type="match status" value="1"/>
</dbReference>
<dbReference type="Proteomes" id="UP000252698">
    <property type="component" value="Chromosome"/>
</dbReference>
<keyword evidence="1 3" id="KW-0378">Hydrolase</keyword>
<dbReference type="InterPro" id="IPR017853">
    <property type="entry name" value="GH"/>
</dbReference>
<proteinExistence type="inferred from homology"/>
<dbReference type="SUPFAM" id="SSF51445">
    <property type="entry name" value="(Trans)glycosidases"/>
    <property type="match status" value="1"/>
</dbReference>
<dbReference type="InterPro" id="IPR015882">
    <property type="entry name" value="HEX_bac_N"/>
</dbReference>
<evidence type="ECO:0000313" key="7">
    <source>
        <dbReference type="Proteomes" id="UP000252698"/>
    </source>
</evidence>
<dbReference type="Pfam" id="PF02838">
    <property type="entry name" value="Glyco_hydro_20b"/>
    <property type="match status" value="1"/>
</dbReference>
<keyword evidence="2 3" id="KW-0326">Glycosidase</keyword>
<dbReference type="RefSeq" id="WP_114248368.1">
    <property type="nucleotide sequence ID" value="NZ_CP027306.1"/>
</dbReference>
<dbReference type="InterPro" id="IPR011496">
    <property type="entry name" value="O-GlcNAcase_cat"/>
</dbReference>
<dbReference type="KEGG" id="sata:C5746_39255"/>
<evidence type="ECO:0000256" key="4">
    <source>
        <dbReference type="SAM" id="MobiDB-lite"/>
    </source>
</evidence>
<evidence type="ECO:0000256" key="2">
    <source>
        <dbReference type="ARBA" id="ARBA00023295"/>
    </source>
</evidence>
<evidence type="ECO:0000256" key="3">
    <source>
        <dbReference type="PROSITE-ProRule" id="PRU01353"/>
    </source>
</evidence>
<dbReference type="InterPro" id="IPR029018">
    <property type="entry name" value="Hex-like_dom2"/>
</dbReference>
<feature type="domain" description="GH84" evidence="5">
    <location>
        <begin position="203"/>
        <end position="487"/>
    </location>
</feature>
<feature type="region of interest" description="Disordered" evidence="4">
    <location>
        <begin position="31"/>
        <end position="72"/>
    </location>
</feature>
<dbReference type="Gene3D" id="3.30.379.10">
    <property type="entry name" value="Chitobiase/beta-hexosaminidase domain 2-like"/>
    <property type="match status" value="1"/>
</dbReference>
<dbReference type="InterPro" id="IPR051822">
    <property type="entry name" value="Glycosyl_Hydrolase_84"/>
</dbReference>
<gene>
    <name evidence="6" type="ORF">C5746_39255</name>
</gene>
<dbReference type="PANTHER" id="PTHR13170:SF16">
    <property type="entry name" value="PROTEIN O-GLCNACASE"/>
    <property type="match status" value="1"/>
</dbReference>
<sequence>MIRRRTVTAWLGSGLLLAGCAPLDAVGRHDHAVGPRSTPDAPSITRASVTGNDLPRVSPTPQQIRRTGPDLSVPRGVDLLTAQGTDARSVALVKAALRRAGATDVRVSPLSGASRPAGPMAVVIGTVSAPHMADKLGRSNAFTSGTLPPEGYQITTSSLDGHIEVLLAGVDGDGVLYAAQTFTQLTADGRIAGATVVDHPAMPLRGVVEGFYGKPWTHEERLDQIAFYGSVKLNTYLYAPKDDPYERDRWRERYPRKLERELAELARHAADHHVRFTYVLSPGKSITYNDAGDRQALTGKLQSLYNLGIRDFALAFDDIHPLPVWNGAADFARYGPVSEQSAAAAQADLTNRMQREFVDQHRGMRPLQFVPTQYSDLADTPYKKTLRRALDDRVQVWWTGADVVPTSITTAQTRRAADVWGHDVLLWDNYPTNDYDHAAGRLLLAPYAKRTPRLGEHLSGVALNPMNQASASKIAEFTGADYAWNPRAYRHTDSWHSAAAHMTAHDPQGTHALLTFLDTQHMAPSWTGTPWQPAAPALKARLDAIERSWHTGRKHQAVTALRAQTRSLAEAPTEIRRTVTDPGFAAETKPWLDALTLWAKALEHTCDGLEHRAKGEKGKATHSFTAAAELAREAAAVRTIPGATRPHGNVKVADGVLDTFIHRAAKTL</sequence>
<dbReference type="PROSITE" id="PS52009">
    <property type="entry name" value="GH84"/>
    <property type="match status" value="1"/>
</dbReference>
<dbReference type="GO" id="GO:0005975">
    <property type="term" value="P:carbohydrate metabolic process"/>
    <property type="evidence" value="ECO:0007669"/>
    <property type="project" value="UniProtKB-ARBA"/>
</dbReference>
<dbReference type="GeneID" id="95524332"/>
<reference evidence="6 7" key="1">
    <citation type="journal article" date="2018" name="Front. Microbiol.">
        <title>Genome Sequencing of Streptomyces atratus SCSIOZH16 and Activation Production of Nocardamine via Metabolic Engineering.</title>
        <authorList>
            <person name="Li Y."/>
            <person name="Zhang C."/>
            <person name="Liu C."/>
            <person name="Ju J."/>
            <person name="Ma J."/>
        </authorList>
    </citation>
    <scope>NUCLEOTIDE SEQUENCE [LARGE SCALE GENOMIC DNA]</scope>
    <source>
        <strain evidence="6 7">SCSIO_ZH16</strain>
    </source>
</reference>
<comment type="similarity">
    <text evidence="3">Belongs to the glycosyl hydrolase 84 family.</text>
</comment>
<protein>
    <submittedName>
        <fullName evidence="6">Beta-N-acetylglucosaminidase</fullName>
    </submittedName>
</protein>
<dbReference type="GO" id="GO:1901135">
    <property type="term" value="P:carbohydrate derivative metabolic process"/>
    <property type="evidence" value="ECO:0007669"/>
    <property type="project" value="UniProtKB-ARBA"/>
</dbReference>
<dbReference type="SUPFAM" id="SSF55545">
    <property type="entry name" value="beta-N-acetylhexosaminidase-like domain"/>
    <property type="match status" value="1"/>
</dbReference>
<organism evidence="6 7">
    <name type="scientific">Streptomyces atratus</name>
    <dbReference type="NCBI Taxonomy" id="1893"/>
    <lineage>
        <taxon>Bacteria</taxon>
        <taxon>Bacillati</taxon>
        <taxon>Actinomycetota</taxon>
        <taxon>Actinomycetes</taxon>
        <taxon>Kitasatosporales</taxon>
        <taxon>Streptomycetaceae</taxon>
        <taxon>Streptomyces</taxon>
    </lineage>
</organism>
<accession>A0A2Z5JNU4</accession>
<dbReference type="Pfam" id="PF07555">
    <property type="entry name" value="NAGidase"/>
    <property type="match status" value="1"/>
</dbReference>
<dbReference type="AlphaFoldDB" id="A0A2Z5JNU4"/>
<dbReference type="PANTHER" id="PTHR13170">
    <property type="entry name" value="O-GLCNACASE"/>
    <property type="match status" value="1"/>
</dbReference>
<dbReference type="EMBL" id="CP027306">
    <property type="protein sequence ID" value="AXE81968.1"/>
    <property type="molecule type" value="Genomic_DNA"/>
</dbReference>
<dbReference type="GO" id="GO:0015929">
    <property type="term" value="F:hexosaminidase activity"/>
    <property type="evidence" value="ECO:0007669"/>
    <property type="project" value="UniProtKB-ARBA"/>
</dbReference>
<evidence type="ECO:0000259" key="5">
    <source>
        <dbReference type="PROSITE" id="PS52009"/>
    </source>
</evidence>
<dbReference type="PROSITE" id="PS51257">
    <property type="entry name" value="PROKAR_LIPOPROTEIN"/>
    <property type="match status" value="1"/>
</dbReference>
<evidence type="ECO:0000313" key="6">
    <source>
        <dbReference type="EMBL" id="AXE81968.1"/>
    </source>
</evidence>